<name>A0A2G8XPJ0_TOXGO</name>
<dbReference type="Proteomes" id="UP000236343">
    <property type="component" value="Unassembled WGS sequence"/>
</dbReference>
<comment type="caution">
    <text evidence="1">The sequence shown here is derived from an EMBL/GenBank/DDBJ whole genome shotgun (WGS) entry which is preliminary data.</text>
</comment>
<organism evidence="1 2">
    <name type="scientific">Toxoplasma gondii COUG</name>
    <dbReference type="NCBI Taxonomy" id="1074873"/>
    <lineage>
        <taxon>Eukaryota</taxon>
        <taxon>Sar</taxon>
        <taxon>Alveolata</taxon>
        <taxon>Apicomplexa</taxon>
        <taxon>Conoidasida</taxon>
        <taxon>Coccidia</taxon>
        <taxon>Eucoccidiorida</taxon>
        <taxon>Eimeriorina</taxon>
        <taxon>Sarcocystidae</taxon>
        <taxon>Toxoplasma</taxon>
    </lineage>
</organism>
<gene>
    <name evidence="1" type="ORF">TGCOUG_309185</name>
</gene>
<evidence type="ECO:0000313" key="1">
    <source>
        <dbReference type="EMBL" id="PIL96935.1"/>
    </source>
</evidence>
<accession>A0A2G8XPJ0</accession>
<protein>
    <submittedName>
        <fullName evidence="1">Uncharacterized protein</fullName>
    </submittedName>
</protein>
<reference evidence="1 2" key="1">
    <citation type="journal article" date="2016" name="Nat. Commun.">
        <title>Local admixture of amplified and diversified secreted pathogenesis determinants shapes mosaic Toxoplasma gondii genomes.</title>
        <authorList>
            <person name="Lorenzi H."/>
            <person name="Khan A."/>
            <person name="Behnke M.S."/>
            <person name="Namasivayam S."/>
            <person name="Swapna L.S."/>
            <person name="Hadjithomas M."/>
            <person name="Karamycheva S."/>
            <person name="Pinney D."/>
            <person name="Brunk B.P."/>
            <person name="Ajioka J.W."/>
            <person name="Ajzenberg D."/>
            <person name="Boothroyd J.C."/>
            <person name="Boyle J.P."/>
            <person name="Darde M.L."/>
            <person name="Diaz-Miranda M.A."/>
            <person name="Dubey J.P."/>
            <person name="Fritz H.M."/>
            <person name="Gennari S.M."/>
            <person name="Gregory B.D."/>
            <person name="Kim K."/>
            <person name="Saeij J.P."/>
            <person name="Su C."/>
            <person name="White M.W."/>
            <person name="Zhu X.Q."/>
            <person name="Howe D.K."/>
            <person name="Rosenthal B.M."/>
            <person name="Grigg M.E."/>
            <person name="Parkinson J."/>
            <person name="Liu L."/>
            <person name="Kissinger J.C."/>
            <person name="Roos D.S."/>
            <person name="Sibley L.D."/>
        </authorList>
    </citation>
    <scope>NUCLEOTIDE SEQUENCE [LARGE SCALE GENOMIC DNA]</scope>
    <source>
        <strain evidence="1 2">COUG</strain>
    </source>
</reference>
<evidence type="ECO:0000313" key="2">
    <source>
        <dbReference type="Proteomes" id="UP000236343"/>
    </source>
</evidence>
<proteinExistence type="predicted"/>
<dbReference type="EMBL" id="AGQR02003366">
    <property type="protein sequence ID" value="PIL96935.1"/>
    <property type="molecule type" value="Genomic_DNA"/>
</dbReference>
<dbReference type="VEuPathDB" id="ToxoDB:TGCOUG_309185"/>
<sequence length="66" mass="7415">MGIGEDIQASQQIQWRTKLQMICVSFPSLRQHYACGALPAELLTRKALSKDLKRLACLKAVRNAED</sequence>
<dbReference type="AlphaFoldDB" id="A0A2G8XPJ0"/>